<organism evidence="1 2">
    <name type="scientific">Microthyrium microscopicum</name>
    <dbReference type="NCBI Taxonomy" id="703497"/>
    <lineage>
        <taxon>Eukaryota</taxon>
        <taxon>Fungi</taxon>
        <taxon>Dikarya</taxon>
        <taxon>Ascomycota</taxon>
        <taxon>Pezizomycotina</taxon>
        <taxon>Dothideomycetes</taxon>
        <taxon>Dothideomycetes incertae sedis</taxon>
        <taxon>Microthyriales</taxon>
        <taxon>Microthyriaceae</taxon>
        <taxon>Microthyrium</taxon>
    </lineage>
</organism>
<evidence type="ECO:0000313" key="1">
    <source>
        <dbReference type="EMBL" id="KAF2674732.1"/>
    </source>
</evidence>
<sequence length="378" mass="42632">MERTDNCPLELVIVINRYSWTITTGTIPRRDDDSQSQLMFDGFVPHRQKTYSCRCDPRKTFNLLAEALTELVNLRNSSNGDFAIVVAGSDGLTTTGSFFQGLFASHQKGLFCFIDFLSYSSNLPAGLHILPIWKILRVIPLYEALRSRIPNPTGTWEDKIFALLHRWGEHNLSKFSAAFFSGANEKVFPGARHISDERIDLQTLLEFVTAPSLMVTSMRIPDKTGNQCFWCHHATANLSDSLCLDCADQVRVFSIGPKPRPRINTFDPVSGHKFASVDLPVYEETKLLPSPRPRTQCATYWAFSWYGLKCGWCVDSGRTHRVYDQEMNILHIDSDTTMGGESVTDGASTQLTTTWTMIVPSQNEFEELEHGSHLLSYS</sequence>
<reference evidence="1" key="1">
    <citation type="journal article" date="2020" name="Stud. Mycol.">
        <title>101 Dothideomycetes genomes: a test case for predicting lifestyles and emergence of pathogens.</title>
        <authorList>
            <person name="Haridas S."/>
            <person name="Albert R."/>
            <person name="Binder M."/>
            <person name="Bloem J."/>
            <person name="Labutti K."/>
            <person name="Salamov A."/>
            <person name="Andreopoulos B."/>
            <person name="Baker S."/>
            <person name="Barry K."/>
            <person name="Bills G."/>
            <person name="Bluhm B."/>
            <person name="Cannon C."/>
            <person name="Castanera R."/>
            <person name="Culley D."/>
            <person name="Daum C."/>
            <person name="Ezra D."/>
            <person name="Gonzalez J."/>
            <person name="Henrissat B."/>
            <person name="Kuo A."/>
            <person name="Liang C."/>
            <person name="Lipzen A."/>
            <person name="Lutzoni F."/>
            <person name="Magnuson J."/>
            <person name="Mondo S."/>
            <person name="Nolan M."/>
            <person name="Ohm R."/>
            <person name="Pangilinan J."/>
            <person name="Park H.-J."/>
            <person name="Ramirez L."/>
            <person name="Alfaro M."/>
            <person name="Sun H."/>
            <person name="Tritt A."/>
            <person name="Yoshinaga Y."/>
            <person name="Zwiers L.-H."/>
            <person name="Turgeon B."/>
            <person name="Goodwin S."/>
            <person name="Spatafora J."/>
            <person name="Crous P."/>
            <person name="Grigoriev I."/>
        </authorList>
    </citation>
    <scope>NUCLEOTIDE SEQUENCE</scope>
    <source>
        <strain evidence="1">CBS 115976</strain>
    </source>
</reference>
<dbReference type="EMBL" id="MU004230">
    <property type="protein sequence ID" value="KAF2674732.1"/>
    <property type="molecule type" value="Genomic_DNA"/>
</dbReference>
<proteinExistence type="predicted"/>
<accession>A0A6A6UR46</accession>
<dbReference type="Proteomes" id="UP000799302">
    <property type="component" value="Unassembled WGS sequence"/>
</dbReference>
<protein>
    <submittedName>
        <fullName evidence="1">Uncharacterized protein</fullName>
    </submittedName>
</protein>
<name>A0A6A6UR46_9PEZI</name>
<evidence type="ECO:0000313" key="2">
    <source>
        <dbReference type="Proteomes" id="UP000799302"/>
    </source>
</evidence>
<keyword evidence="2" id="KW-1185">Reference proteome</keyword>
<dbReference type="AlphaFoldDB" id="A0A6A6UR46"/>
<gene>
    <name evidence="1" type="ORF">BT63DRAFT_449726</name>
</gene>